<gene>
    <name evidence="6" type="ORF">F6S87_06345</name>
</gene>
<dbReference type="RefSeq" id="WP_163227805.1">
    <property type="nucleotide sequence ID" value="NZ_VYSG01000002.1"/>
</dbReference>
<protein>
    <submittedName>
        <fullName evidence="6">ATP-binding cassette domain-containing protein</fullName>
    </submittedName>
</protein>
<dbReference type="EMBL" id="VYSG01000002">
    <property type="protein sequence ID" value="NEG70215.1"/>
    <property type="molecule type" value="Genomic_DNA"/>
</dbReference>
<evidence type="ECO:0000256" key="2">
    <source>
        <dbReference type="ARBA" id="ARBA00022448"/>
    </source>
</evidence>
<dbReference type="InterPro" id="IPR003439">
    <property type="entry name" value="ABC_transporter-like_ATP-bd"/>
</dbReference>
<dbReference type="Proteomes" id="UP000469292">
    <property type="component" value="Unassembled WGS sequence"/>
</dbReference>
<dbReference type="AlphaFoldDB" id="A0A6I5N227"/>
<evidence type="ECO:0000313" key="6">
    <source>
        <dbReference type="EMBL" id="NEG70215.1"/>
    </source>
</evidence>
<keyword evidence="4 6" id="KW-0067">ATP-binding</keyword>
<accession>A0A6I5N227</accession>
<dbReference type="SUPFAM" id="SSF52540">
    <property type="entry name" value="P-loop containing nucleoside triphosphate hydrolases"/>
    <property type="match status" value="1"/>
</dbReference>
<dbReference type="SMART" id="SM00382">
    <property type="entry name" value="AAA"/>
    <property type="match status" value="1"/>
</dbReference>
<dbReference type="PANTHER" id="PTHR43553">
    <property type="entry name" value="HEAVY METAL TRANSPORTER"/>
    <property type="match status" value="1"/>
</dbReference>
<keyword evidence="7" id="KW-1185">Reference proteome</keyword>
<dbReference type="PROSITE" id="PS50893">
    <property type="entry name" value="ABC_TRANSPORTER_2"/>
    <property type="match status" value="1"/>
</dbReference>
<dbReference type="InterPro" id="IPR050095">
    <property type="entry name" value="ECF_ABC_transporter_ATP-bd"/>
</dbReference>
<organism evidence="6 7">
    <name type="scientific">Bifidobacterium choloepi</name>
    <dbReference type="NCBI Taxonomy" id="2614131"/>
    <lineage>
        <taxon>Bacteria</taxon>
        <taxon>Bacillati</taxon>
        <taxon>Actinomycetota</taxon>
        <taxon>Actinomycetes</taxon>
        <taxon>Bifidobacteriales</taxon>
        <taxon>Bifidobacteriaceae</taxon>
        <taxon>Bifidobacterium</taxon>
    </lineage>
</organism>
<evidence type="ECO:0000313" key="7">
    <source>
        <dbReference type="Proteomes" id="UP000469292"/>
    </source>
</evidence>
<comment type="similarity">
    <text evidence="1">Belongs to the ABC transporter superfamily.</text>
</comment>
<evidence type="ECO:0000259" key="5">
    <source>
        <dbReference type="PROSITE" id="PS50893"/>
    </source>
</evidence>
<evidence type="ECO:0000256" key="1">
    <source>
        <dbReference type="ARBA" id="ARBA00005417"/>
    </source>
</evidence>
<dbReference type="GO" id="GO:0043190">
    <property type="term" value="C:ATP-binding cassette (ABC) transporter complex"/>
    <property type="evidence" value="ECO:0007669"/>
    <property type="project" value="TreeGrafter"/>
</dbReference>
<dbReference type="GO" id="GO:0042626">
    <property type="term" value="F:ATPase-coupled transmembrane transporter activity"/>
    <property type="evidence" value="ECO:0007669"/>
    <property type="project" value="TreeGrafter"/>
</dbReference>
<keyword evidence="2" id="KW-0813">Transport</keyword>
<comment type="caution">
    <text evidence="6">The sequence shown here is derived from an EMBL/GenBank/DDBJ whole genome shotgun (WGS) entry which is preliminary data.</text>
</comment>
<name>A0A6I5N227_9BIFI</name>
<feature type="domain" description="ABC transporter" evidence="5">
    <location>
        <begin position="18"/>
        <end position="266"/>
    </location>
</feature>
<dbReference type="GO" id="GO:0016887">
    <property type="term" value="F:ATP hydrolysis activity"/>
    <property type="evidence" value="ECO:0007669"/>
    <property type="project" value="InterPro"/>
</dbReference>
<dbReference type="GO" id="GO:0005524">
    <property type="term" value="F:ATP binding"/>
    <property type="evidence" value="ECO:0007669"/>
    <property type="project" value="UniProtKB-KW"/>
</dbReference>
<dbReference type="Gene3D" id="3.40.50.300">
    <property type="entry name" value="P-loop containing nucleotide triphosphate hydrolases"/>
    <property type="match status" value="1"/>
</dbReference>
<dbReference type="InterPro" id="IPR003593">
    <property type="entry name" value="AAA+_ATPase"/>
</dbReference>
<evidence type="ECO:0000256" key="4">
    <source>
        <dbReference type="ARBA" id="ARBA00022840"/>
    </source>
</evidence>
<reference evidence="6 7" key="1">
    <citation type="submission" date="2019-09" db="EMBL/GenBank/DDBJ databases">
        <title>Phylogenetic characterization of a novel taxon of the genus Bifidobacterium: Bifidobacterium choloepi sp. nov.</title>
        <authorList>
            <person name="Modesto M."/>
            <person name="Satti M."/>
        </authorList>
    </citation>
    <scope>NUCLEOTIDE SEQUENCE [LARGE SCALE GENOMIC DNA]</scope>
    <source>
        <strain evidence="6 7">BRDM6</strain>
    </source>
</reference>
<keyword evidence="3" id="KW-0547">Nucleotide-binding</keyword>
<sequence length="270" mass="29596">MSFSWFGRHLNTVDSANFHLDDVSYAYEDGRVGMVGVSVDLFAQDGHTAVIGLNGAGKSTLLKVLTGRFAPTGGLMTATARDGADSGAEETFRSDSKRDRRRIGMFAGYVEREEIPGEFNTSMSIHDALGALLKKYRLGETERLAVIGNMFAHFDLTHVARTPARELDTEQLHMLALAIACALNPAVLVADEPTRGLDEISTGHVAQALFSCEKPVIFATHDVDLLTRPEYHIARTLVMDDGDVRFDGLPEDAAAFYADLIRGKYRAMRQ</sequence>
<dbReference type="Pfam" id="PF00005">
    <property type="entry name" value="ABC_tran"/>
    <property type="match status" value="1"/>
</dbReference>
<dbReference type="InterPro" id="IPR027417">
    <property type="entry name" value="P-loop_NTPase"/>
</dbReference>
<proteinExistence type="inferred from homology"/>
<evidence type="ECO:0000256" key="3">
    <source>
        <dbReference type="ARBA" id="ARBA00022741"/>
    </source>
</evidence>